<accession>A0ABY8BZ49</accession>
<dbReference type="Proteomes" id="UP001214553">
    <property type="component" value="Chromosome"/>
</dbReference>
<dbReference type="Pfam" id="PF00535">
    <property type="entry name" value="Glycos_transf_2"/>
    <property type="match status" value="1"/>
</dbReference>
<dbReference type="InterPro" id="IPR001173">
    <property type="entry name" value="Glyco_trans_2-like"/>
</dbReference>
<dbReference type="InterPro" id="IPR050834">
    <property type="entry name" value="Glycosyltransf_2"/>
</dbReference>
<dbReference type="CDD" id="cd00761">
    <property type="entry name" value="Glyco_tranf_GTA_type"/>
    <property type="match status" value="1"/>
</dbReference>
<gene>
    <name evidence="2" type="ORF">PU630_02660</name>
</gene>
<dbReference type="SUPFAM" id="SSF53448">
    <property type="entry name" value="Nucleotide-diphospho-sugar transferases"/>
    <property type="match status" value="1"/>
</dbReference>
<dbReference type="EMBL" id="CP119108">
    <property type="protein sequence ID" value="WEG09486.1"/>
    <property type="molecule type" value="Genomic_DNA"/>
</dbReference>
<organism evidence="2 3">
    <name type="scientific">Microbacterium horticulturae</name>
    <dbReference type="NCBI Taxonomy" id="3028316"/>
    <lineage>
        <taxon>Bacteria</taxon>
        <taxon>Bacillati</taxon>
        <taxon>Actinomycetota</taxon>
        <taxon>Actinomycetes</taxon>
        <taxon>Micrococcales</taxon>
        <taxon>Microbacteriaceae</taxon>
        <taxon>Microbacterium</taxon>
    </lineage>
</organism>
<feature type="domain" description="Glycosyltransferase 2-like" evidence="1">
    <location>
        <begin position="22"/>
        <end position="142"/>
    </location>
</feature>
<evidence type="ECO:0000313" key="2">
    <source>
        <dbReference type="EMBL" id="WEG09486.1"/>
    </source>
</evidence>
<dbReference type="PANTHER" id="PTHR43685:SF2">
    <property type="entry name" value="GLYCOSYLTRANSFERASE 2-LIKE DOMAIN-CONTAINING PROTEIN"/>
    <property type="match status" value="1"/>
</dbReference>
<name>A0ABY8BZ49_9MICO</name>
<sequence>MVSRASAADWTRPLTHRPAVDVLIPTADRPAELAVTLAGLAAQDDPAFRVVISDQSQAPVEQVPAVEAMVRVLRAQGRPVDIVRHLPHRGMAEQRQYLFEYTAAPACLYLDDDVWLEPGALTVMQSALDELDCGFVGMAVQGLSHLDDRRPDEWHTFEPWAGPVTPEKMSRSAAGHERWMLHNAANLTHIAAQVALPEKGWLPYRVAWIGGCVLYRRAALAAAGAFSFWTTLPADHVGEDVVAQWAVMRRRGGAGILPSGAVHLEAPTTLPERSLDAPDAVLDG</sequence>
<dbReference type="Gene3D" id="3.90.550.10">
    <property type="entry name" value="Spore Coat Polysaccharide Biosynthesis Protein SpsA, Chain A"/>
    <property type="match status" value="1"/>
</dbReference>
<dbReference type="RefSeq" id="WP_275278810.1">
    <property type="nucleotide sequence ID" value="NZ_CP119108.1"/>
</dbReference>
<reference evidence="2 3" key="1">
    <citation type="submission" date="2023-03" db="EMBL/GenBank/DDBJ databases">
        <title>Genome sequence of Microbacterium sp. KACC 23027.</title>
        <authorList>
            <person name="Kim S."/>
            <person name="Heo J."/>
            <person name="Kwon S.-W."/>
        </authorList>
    </citation>
    <scope>NUCLEOTIDE SEQUENCE [LARGE SCALE GENOMIC DNA]</scope>
    <source>
        <strain evidence="2 3">KACC 23027</strain>
    </source>
</reference>
<dbReference type="InterPro" id="IPR029044">
    <property type="entry name" value="Nucleotide-diphossugar_trans"/>
</dbReference>
<keyword evidence="3" id="KW-1185">Reference proteome</keyword>
<proteinExistence type="predicted"/>
<evidence type="ECO:0000259" key="1">
    <source>
        <dbReference type="Pfam" id="PF00535"/>
    </source>
</evidence>
<evidence type="ECO:0000313" key="3">
    <source>
        <dbReference type="Proteomes" id="UP001214553"/>
    </source>
</evidence>
<dbReference type="PANTHER" id="PTHR43685">
    <property type="entry name" value="GLYCOSYLTRANSFERASE"/>
    <property type="match status" value="1"/>
</dbReference>
<protein>
    <submittedName>
        <fullName evidence="2">Glycosyltransferase family A protein</fullName>
    </submittedName>
</protein>